<reference evidence="2 3" key="1">
    <citation type="submission" date="2017-10" db="EMBL/GenBank/DDBJ databases">
        <title>The new phylogeny of genus Mycobacterium.</title>
        <authorList>
            <person name="Tortoli E."/>
            <person name="Trovato A."/>
            <person name="Cirillo D.M."/>
        </authorList>
    </citation>
    <scope>NUCLEOTIDE SEQUENCE [LARGE SCALE GENOMIC DNA]</scope>
    <source>
        <strain evidence="2 3">CCUG37673</strain>
    </source>
</reference>
<evidence type="ECO:0000313" key="3">
    <source>
        <dbReference type="Proteomes" id="UP000220914"/>
    </source>
</evidence>
<dbReference type="EMBL" id="PDCP01000063">
    <property type="protein sequence ID" value="PEG34479.1"/>
    <property type="molecule type" value="Genomic_DNA"/>
</dbReference>
<accession>A0A2A7MSD5</accession>
<name>A0A2A7MSD5_MYCAG</name>
<dbReference type="OrthoDB" id="4750196at2"/>
<evidence type="ECO:0000313" key="2">
    <source>
        <dbReference type="EMBL" id="PEG34479.1"/>
    </source>
</evidence>
<dbReference type="EMBL" id="BLKS01000001">
    <property type="protein sequence ID" value="GFG54031.1"/>
    <property type="molecule type" value="Genomic_DNA"/>
</dbReference>
<comment type="caution">
    <text evidence="2">The sequence shown here is derived from an EMBL/GenBank/DDBJ whole genome shotgun (WGS) entry which is preliminary data.</text>
</comment>
<dbReference type="Proteomes" id="UP000220914">
    <property type="component" value="Unassembled WGS sequence"/>
</dbReference>
<evidence type="ECO:0000313" key="1">
    <source>
        <dbReference type="EMBL" id="GFG54031.1"/>
    </source>
</evidence>
<reference evidence="1" key="3">
    <citation type="submission" date="2020-02" db="EMBL/GenBank/DDBJ databases">
        <authorList>
            <person name="Matsumoto Y."/>
            <person name="Motooka D."/>
            <person name="Nakamura S."/>
        </authorList>
    </citation>
    <scope>NUCLEOTIDE SEQUENCE</scope>
    <source>
        <strain evidence="1">JCM 6377</strain>
    </source>
</reference>
<protein>
    <submittedName>
        <fullName evidence="2">Uncharacterized protein</fullName>
    </submittedName>
</protein>
<sequence length="113" mass="12754">MSWLLVAFIPGLLMLATFGLERLESGLTRDTVSASDVAEFLEHAHADDVLTLAQEGMPKALNGMQRRLQQGVCELQSAPPYIIEDDWPNLPTPLYLDNRGNTEFRQYRHANRV</sequence>
<reference evidence="1 4" key="2">
    <citation type="journal article" date="2019" name="Emerg. Microbes Infect.">
        <title>Comprehensive subspecies identification of 175 nontuberculous mycobacteria species based on 7547 genomic profiles.</title>
        <authorList>
            <person name="Matsumoto Y."/>
            <person name="Kinjo T."/>
            <person name="Motooka D."/>
            <person name="Nabeya D."/>
            <person name="Jung N."/>
            <person name="Uechi K."/>
            <person name="Horii T."/>
            <person name="Iida T."/>
            <person name="Fujita J."/>
            <person name="Nakamura S."/>
        </authorList>
    </citation>
    <scope>NUCLEOTIDE SEQUENCE [LARGE SCALE GENOMIC DNA]</scope>
    <source>
        <strain evidence="1 4">JCM 6377</strain>
    </source>
</reference>
<dbReference type="AlphaFoldDB" id="A0A2A7MSD5"/>
<evidence type="ECO:0000313" key="4">
    <source>
        <dbReference type="Proteomes" id="UP000465302"/>
    </source>
</evidence>
<keyword evidence="3" id="KW-1185">Reference proteome</keyword>
<proteinExistence type="predicted"/>
<gene>
    <name evidence="2" type="ORF">CQY20_25330</name>
    <name evidence="1" type="ORF">MAGR_54720</name>
</gene>
<organism evidence="2 3">
    <name type="scientific">Mycolicibacterium agri</name>
    <name type="common">Mycobacterium agri</name>
    <dbReference type="NCBI Taxonomy" id="36811"/>
    <lineage>
        <taxon>Bacteria</taxon>
        <taxon>Bacillati</taxon>
        <taxon>Actinomycetota</taxon>
        <taxon>Actinomycetes</taxon>
        <taxon>Mycobacteriales</taxon>
        <taxon>Mycobacteriaceae</taxon>
        <taxon>Mycolicibacterium</taxon>
    </lineage>
</organism>
<dbReference type="Proteomes" id="UP000465302">
    <property type="component" value="Unassembled WGS sequence"/>
</dbReference>